<accession>A0A411HRF0</accession>
<gene>
    <name evidence="16" type="primary">IR6</name>
</gene>
<keyword evidence="12" id="KW-0407">Ion channel</keyword>
<feature type="transmembrane region" description="Helical" evidence="13">
    <location>
        <begin position="408"/>
        <end position="434"/>
    </location>
</feature>
<sequence>MKLLIPLISCVYVINCIFSVERTNYLLRKYGGELDSAIADIVIGFPSHTVAIVFDSTLDEDLLSSLCDSLSVRGISLYIFNISTIAKLEEYFSFLADTVSKYLPIHTLHFTNEKLAEHLLMEITENSFIRRNIYYIFYWGRNDIQRYFLRNMQEAMKVILITNPRNDAYRIYFNQATSHRKHHLTMVNWWTREKRLFNHPTLPSAIDIFKDFKNRLIYVPVIHKPPWHFVIYRNDTFQVLGGRDDKLLCLIAENLKFRYEYIDPPERIQGSSFSSNGTFEGVLGLIWKREVEFFLGDVALTLERSNVVEFSFLTLADSGAFVTHAPDTLNEALALIRPFHWKVWPAIVLTFLISGPMLYVLITFPNLWQPRFLIKSRSKLLCDCIWFTTSLFLRQSEREPSNSHKSRFFIILLTIAATYVIGDMYSANLTSLLAKPGREKSINNLIQLEEAIKYEDFQLFVEKHSSTHSLLENGTGIYGRLWELMNTVQSRYLVNSVEEGVKLVKDFSDVAVIAGRETLFFDIQRFGPINFHLSEKINTAYSAIAFQLGCPYVENVNKILMAIFEAGILTKMTEDEYEKLGKQQIVEKKLEGGENSPSIAENEHRKIIEAVESRQKLKAINIRMLQGAFYLLFIGHVVAAASLLVEIIYDRHFKKIRSCQKEHFRCLRRVGRKALYYFEVIKDRLRRRFQRLLNEAIISTIEYTE</sequence>
<evidence type="ECO:0000256" key="8">
    <source>
        <dbReference type="ARBA" id="ARBA00023136"/>
    </source>
</evidence>
<comment type="similarity">
    <text evidence="2">Belongs to the glutamate-gated ion channel (TC 1.A.10.1) family.</text>
</comment>
<evidence type="ECO:0000259" key="15">
    <source>
        <dbReference type="Pfam" id="PF10613"/>
    </source>
</evidence>
<dbReference type="InterPro" id="IPR019594">
    <property type="entry name" value="Glu/Gly-bd"/>
</dbReference>
<proteinExistence type="evidence at transcript level"/>
<dbReference type="GO" id="GO:0015276">
    <property type="term" value="F:ligand-gated monoatomic ion channel activity"/>
    <property type="evidence" value="ECO:0007669"/>
    <property type="project" value="InterPro"/>
</dbReference>
<evidence type="ECO:0000256" key="13">
    <source>
        <dbReference type="SAM" id="Phobius"/>
    </source>
</evidence>
<dbReference type="Gene3D" id="3.40.190.10">
    <property type="entry name" value="Periplasmic binding protein-like II"/>
    <property type="match status" value="1"/>
</dbReference>
<dbReference type="PANTHER" id="PTHR42643:SF30">
    <property type="entry name" value="IONOTROPIC RECEPTOR 40A-RELATED"/>
    <property type="match status" value="1"/>
</dbReference>
<keyword evidence="3" id="KW-0813">Transport</keyword>
<protein>
    <submittedName>
        <fullName evidence="16">Ionotropic receptor</fullName>
    </submittedName>
</protein>
<evidence type="ECO:0000256" key="10">
    <source>
        <dbReference type="ARBA" id="ARBA00023180"/>
    </source>
</evidence>
<dbReference type="SUPFAM" id="SSF53850">
    <property type="entry name" value="Periplasmic binding protein-like II"/>
    <property type="match status" value="1"/>
</dbReference>
<dbReference type="InterPro" id="IPR001320">
    <property type="entry name" value="Iontro_rcpt_C"/>
</dbReference>
<evidence type="ECO:0000256" key="3">
    <source>
        <dbReference type="ARBA" id="ARBA00022448"/>
    </source>
</evidence>
<keyword evidence="9 16" id="KW-0675">Receptor</keyword>
<dbReference type="EMBL" id="MH324922">
    <property type="protein sequence ID" value="QBB73021.1"/>
    <property type="molecule type" value="mRNA"/>
</dbReference>
<evidence type="ECO:0000259" key="14">
    <source>
        <dbReference type="Pfam" id="PF00060"/>
    </source>
</evidence>
<evidence type="ECO:0000256" key="12">
    <source>
        <dbReference type="ARBA" id="ARBA00023303"/>
    </source>
</evidence>
<evidence type="ECO:0000256" key="9">
    <source>
        <dbReference type="ARBA" id="ARBA00023170"/>
    </source>
</evidence>
<keyword evidence="8 13" id="KW-0472">Membrane</keyword>
<name>A0A411HRF0_PROBE</name>
<dbReference type="InterPro" id="IPR052192">
    <property type="entry name" value="Insect_Ionotropic_Sensory_Rcpt"/>
</dbReference>
<organism evidence="16">
    <name type="scientific">Protaetia brevitarsis</name>
    <name type="common">White-spotted flower chafer beetle</name>
    <name type="synonym">Liocola brevitarsis</name>
    <dbReference type="NCBI Taxonomy" id="348688"/>
    <lineage>
        <taxon>Eukaryota</taxon>
        <taxon>Metazoa</taxon>
        <taxon>Ecdysozoa</taxon>
        <taxon>Arthropoda</taxon>
        <taxon>Hexapoda</taxon>
        <taxon>Insecta</taxon>
        <taxon>Pterygota</taxon>
        <taxon>Neoptera</taxon>
        <taxon>Endopterygota</taxon>
        <taxon>Coleoptera</taxon>
        <taxon>Polyphaga</taxon>
        <taxon>Scarabaeiformia</taxon>
        <taxon>Scarabaeidae</taxon>
        <taxon>Cetoniinae</taxon>
        <taxon>Protaetia</taxon>
        <taxon>Liocola</taxon>
    </lineage>
</organism>
<dbReference type="Pfam" id="PF10613">
    <property type="entry name" value="Lig_chan-Glu_bd"/>
    <property type="match status" value="1"/>
</dbReference>
<dbReference type="AlphaFoldDB" id="A0A411HRF0"/>
<feature type="transmembrane region" description="Helical" evidence="13">
    <location>
        <begin position="343"/>
        <end position="368"/>
    </location>
</feature>
<reference evidence="16" key="1">
    <citation type="submission" date="2018-05" db="EMBL/GenBank/DDBJ databases">
        <title>Identification and expression analysis of candidate chemosensory receptors in the white-spotted flower chafer, Protaetia brevitarsis.</title>
        <authorList>
            <person name="Zhang T."/>
        </authorList>
    </citation>
    <scope>NUCLEOTIDE SEQUENCE</scope>
</reference>
<feature type="transmembrane region" description="Helical" evidence="13">
    <location>
        <begin position="628"/>
        <end position="649"/>
    </location>
</feature>
<dbReference type="Pfam" id="PF00060">
    <property type="entry name" value="Lig_chan"/>
    <property type="match status" value="1"/>
</dbReference>
<keyword evidence="5 13" id="KW-0812">Transmembrane</keyword>
<dbReference type="Gene3D" id="1.10.287.70">
    <property type="match status" value="1"/>
</dbReference>
<evidence type="ECO:0000256" key="6">
    <source>
        <dbReference type="ARBA" id="ARBA00022989"/>
    </source>
</evidence>
<evidence type="ECO:0000256" key="1">
    <source>
        <dbReference type="ARBA" id="ARBA00004651"/>
    </source>
</evidence>
<evidence type="ECO:0000256" key="4">
    <source>
        <dbReference type="ARBA" id="ARBA00022475"/>
    </source>
</evidence>
<evidence type="ECO:0000256" key="7">
    <source>
        <dbReference type="ARBA" id="ARBA00023065"/>
    </source>
</evidence>
<evidence type="ECO:0000256" key="2">
    <source>
        <dbReference type="ARBA" id="ARBA00008685"/>
    </source>
</evidence>
<evidence type="ECO:0000256" key="5">
    <source>
        <dbReference type="ARBA" id="ARBA00022692"/>
    </source>
</evidence>
<dbReference type="PANTHER" id="PTHR42643">
    <property type="entry name" value="IONOTROPIC RECEPTOR 20A-RELATED"/>
    <property type="match status" value="1"/>
</dbReference>
<evidence type="ECO:0000256" key="11">
    <source>
        <dbReference type="ARBA" id="ARBA00023286"/>
    </source>
</evidence>
<feature type="domain" description="Ionotropic glutamate receptor L-glutamate and glycine-binding" evidence="15">
    <location>
        <begin position="242"/>
        <end position="312"/>
    </location>
</feature>
<keyword evidence="4" id="KW-1003">Cell membrane</keyword>
<evidence type="ECO:0000313" key="16">
    <source>
        <dbReference type="EMBL" id="QBB73021.1"/>
    </source>
</evidence>
<keyword evidence="10" id="KW-0325">Glycoprotein</keyword>
<dbReference type="GO" id="GO:0050906">
    <property type="term" value="P:detection of stimulus involved in sensory perception"/>
    <property type="evidence" value="ECO:0007669"/>
    <property type="project" value="UniProtKB-ARBA"/>
</dbReference>
<feature type="domain" description="Ionotropic glutamate receptor C-terminal" evidence="14">
    <location>
        <begin position="340"/>
        <end position="635"/>
    </location>
</feature>
<keyword evidence="11" id="KW-1071">Ligand-gated ion channel</keyword>
<comment type="subcellular location">
    <subcellularLocation>
        <location evidence="1">Cell membrane</location>
        <topology evidence="1">Multi-pass membrane protein</topology>
    </subcellularLocation>
</comment>
<dbReference type="GO" id="GO:0005886">
    <property type="term" value="C:plasma membrane"/>
    <property type="evidence" value="ECO:0007669"/>
    <property type="project" value="UniProtKB-SubCell"/>
</dbReference>
<keyword evidence="7" id="KW-0406">Ion transport</keyword>
<keyword evidence="6 13" id="KW-1133">Transmembrane helix</keyword>